<dbReference type="RefSeq" id="WP_146314832.1">
    <property type="nucleotide sequence ID" value="NZ_VCQV01000001.1"/>
</dbReference>
<dbReference type="SUPFAM" id="SSF81606">
    <property type="entry name" value="PP2C-like"/>
    <property type="match status" value="1"/>
</dbReference>
<dbReference type="Proteomes" id="UP000320244">
    <property type="component" value="Unassembled WGS sequence"/>
</dbReference>
<protein>
    <recommendedName>
        <fullName evidence="3">Integrase</fullName>
    </recommendedName>
</protein>
<dbReference type="AlphaFoldDB" id="A0A563EA35"/>
<dbReference type="EMBL" id="VCQV01000001">
    <property type="protein sequence ID" value="TWP39051.1"/>
    <property type="molecule type" value="Genomic_DNA"/>
</dbReference>
<evidence type="ECO:0000313" key="2">
    <source>
        <dbReference type="Proteomes" id="UP000320244"/>
    </source>
</evidence>
<comment type="caution">
    <text evidence="1">The sequence shown here is derived from an EMBL/GenBank/DDBJ whole genome shotgun (WGS) entry which is preliminary data.</text>
</comment>
<gene>
    <name evidence="1" type="ORF">FGL98_01305</name>
</gene>
<name>A0A563EA35_9MICO</name>
<sequence length="280" mass="30135">MLRADITTIPATATRPNEDAAGCRGDAIVLMDGAGMPAATRAGCSHSVDWFSHLAVDRYLGHLQDPAATMPDALAQTIADVAGMHSGTCDLDAGSPSATVVAVRRVGGELQHLVLADSSLGLVGPDGARVITDDRLAKVRHPLGAQLRDVRSRLDPRQDQDDPDMLEAWRAYDLAIRNPPRPDADGFWCAGHRPEAADHALTGSTPVDEVAGVVLASDGAMRLAEIFDELTPEALVTAYLRESADHWLARTRQVETVHREESVRCWRKPCDDATVAVWAR</sequence>
<accession>A0A563EA35</accession>
<organism evidence="1 2">
    <name type="scientific">Leekyejoonella antrihumi</name>
    <dbReference type="NCBI Taxonomy" id="1660198"/>
    <lineage>
        <taxon>Bacteria</taxon>
        <taxon>Bacillati</taxon>
        <taxon>Actinomycetota</taxon>
        <taxon>Actinomycetes</taxon>
        <taxon>Micrococcales</taxon>
        <taxon>Dermacoccaceae</taxon>
        <taxon>Leekyejoonella</taxon>
    </lineage>
</organism>
<dbReference type="OrthoDB" id="3190646at2"/>
<evidence type="ECO:0008006" key="3">
    <source>
        <dbReference type="Google" id="ProtNLM"/>
    </source>
</evidence>
<reference evidence="1 2" key="1">
    <citation type="submission" date="2019-05" db="EMBL/GenBank/DDBJ databases">
        <authorList>
            <person name="Lee S.D."/>
        </authorList>
    </citation>
    <scope>NUCLEOTIDE SEQUENCE [LARGE SCALE GENOMIC DNA]</scope>
    <source>
        <strain evidence="1 2">C5-26</strain>
    </source>
</reference>
<reference evidence="1 2" key="2">
    <citation type="submission" date="2019-08" db="EMBL/GenBank/DDBJ databases">
        <title>Jejuicoccus antrihumi gen. nov., sp. nov., a new member of the family Dermacoccaceae isolated from a cave.</title>
        <authorList>
            <person name="Schumann P."/>
            <person name="Kim I.S."/>
        </authorList>
    </citation>
    <scope>NUCLEOTIDE SEQUENCE [LARGE SCALE GENOMIC DNA]</scope>
    <source>
        <strain evidence="1 2">C5-26</strain>
    </source>
</reference>
<dbReference type="Gene3D" id="3.60.40.10">
    <property type="entry name" value="PPM-type phosphatase domain"/>
    <property type="match status" value="1"/>
</dbReference>
<keyword evidence="2" id="KW-1185">Reference proteome</keyword>
<proteinExistence type="predicted"/>
<dbReference type="InterPro" id="IPR036457">
    <property type="entry name" value="PPM-type-like_dom_sf"/>
</dbReference>
<evidence type="ECO:0000313" key="1">
    <source>
        <dbReference type="EMBL" id="TWP39051.1"/>
    </source>
</evidence>